<dbReference type="PANTHER" id="PTHR16166">
    <property type="entry name" value="VACUOLAR PROTEIN SORTING-ASSOCIATED PROTEIN VPS13"/>
    <property type="match status" value="1"/>
</dbReference>
<dbReference type="PANTHER" id="PTHR16166:SF93">
    <property type="entry name" value="INTERMEMBRANE LIPID TRANSFER PROTEIN VPS13"/>
    <property type="match status" value="1"/>
</dbReference>
<organism evidence="3 4">
    <name type="scientific">Tetraparma gracilis</name>
    <dbReference type="NCBI Taxonomy" id="2962635"/>
    <lineage>
        <taxon>Eukaryota</taxon>
        <taxon>Sar</taxon>
        <taxon>Stramenopiles</taxon>
        <taxon>Ochrophyta</taxon>
        <taxon>Bolidophyceae</taxon>
        <taxon>Parmales</taxon>
        <taxon>Triparmaceae</taxon>
        <taxon>Tetraparma</taxon>
    </lineage>
</organism>
<feature type="compositionally biased region" description="Gly residues" evidence="2">
    <location>
        <begin position="1211"/>
        <end position="1222"/>
    </location>
</feature>
<evidence type="ECO:0000256" key="1">
    <source>
        <dbReference type="ARBA" id="ARBA00006545"/>
    </source>
</evidence>
<evidence type="ECO:0000313" key="4">
    <source>
        <dbReference type="Proteomes" id="UP001165060"/>
    </source>
</evidence>
<gene>
    <name evidence="3" type="ORF">TeGR_g11675</name>
</gene>
<feature type="compositionally biased region" description="Basic and acidic residues" evidence="2">
    <location>
        <begin position="1081"/>
        <end position="1105"/>
    </location>
</feature>
<reference evidence="3 4" key="1">
    <citation type="journal article" date="2023" name="Commun. Biol.">
        <title>Genome analysis of Parmales, the sister group of diatoms, reveals the evolutionary specialization of diatoms from phago-mixotrophs to photoautotrophs.</title>
        <authorList>
            <person name="Ban H."/>
            <person name="Sato S."/>
            <person name="Yoshikawa S."/>
            <person name="Yamada K."/>
            <person name="Nakamura Y."/>
            <person name="Ichinomiya M."/>
            <person name="Sato N."/>
            <person name="Blanc-Mathieu R."/>
            <person name="Endo H."/>
            <person name="Kuwata A."/>
            <person name="Ogata H."/>
        </authorList>
    </citation>
    <scope>NUCLEOTIDE SEQUENCE [LARGE SCALE GENOMIC DNA]</scope>
</reference>
<feature type="region of interest" description="Disordered" evidence="2">
    <location>
        <begin position="828"/>
        <end position="848"/>
    </location>
</feature>
<feature type="compositionally biased region" description="Basic and acidic residues" evidence="2">
    <location>
        <begin position="1122"/>
        <end position="1143"/>
    </location>
</feature>
<dbReference type="InterPro" id="IPR026847">
    <property type="entry name" value="VPS13"/>
</dbReference>
<evidence type="ECO:0000313" key="3">
    <source>
        <dbReference type="EMBL" id="GMI22841.1"/>
    </source>
</evidence>
<evidence type="ECO:0000256" key="2">
    <source>
        <dbReference type="SAM" id="MobiDB-lite"/>
    </source>
</evidence>
<dbReference type="Proteomes" id="UP001165060">
    <property type="component" value="Unassembled WGS sequence"/>
</dbReference>
<feature type="compositionally biased region" description="Gly residues" evidence="2">
    <location>
        <begin position="1238"/>
        <end position="1250"/>
    </location>
</feature>
<feature type="region of interest" description="Disordered" evidence="2">
    <location>
        <begin position="1209"/>
        <end position="1250"/>
    </location>
</feature>
<proteinExistence type="inferred from homology"/>
<feature type="compositionally biased region" description="Low complexity" evidence="2">
    <location>
        <begin position="1179"/>
        <end position="1191"/>
    </location>
</feature>
<feature type="non-terminal residue" evidence="3">
    <location>
        <position position="1250"/>
    </location>
</feature>
<protein>
    <recommendedName>
        <fullName evidence="5">Vacuolar protein sorting-associated protein 13 DH-like domain-containing protein</fullName>
    </recommendedName>
</protein>
<name>A0ABQ6MAR5_9STRA</name>
<dbReference type="EMBL" id="BRYB01002626">
    <property type="protein sequence ID" value="GMI22841.1"/>
    <property type="molecule type" value="Genomic_DNA"/>
</dbReference>
<keyword evidence="4" id="KW-1185">Reference proteome</keyword>
<evidence type="ECO:0008006" key="5">
    <source>
        <dbReference type="Google" id="ProtNLM"/>
    </source>
</evidence>
<sequence>MKIYVEPLKTTGTLHLAVLGERTTADVELGVLEIPLSGALDCVGDGTVYTKWFPLRSPKDSFAMEGDDGESLRPLDTEKGTDLDISKDKFADTTRTTKVGATLGWFQLDHQLDNGIAPVMLAPTPVATVQPTLQVSILKDNLRSSDTLHSYLYCAILLQEMDLKVEEDIVGALYEFVCQVLLKRSKRMGMMSAEGKGGGGGGGGGSGGAAPGTIFRNTFDATEEEESKKRMIKKTREEEAEVEAKEGGSFLGMKFYVEHLQLGTIKVNVSYIKGQRIMHMQEAEGGAGGGGGADGAGGKVGGLGGGLGAGGGKKETLSTKIERNKMQQMRQRGVAVDEDADDFTSMFIMTDFPSIMSAVIPSLTDAPIRLNAKSFFHIFENGTDIVSSLKDYYTNEGLKQIYKVIGSLDFMGNPTQLFNSLGTGVRDFFYEPAAGIIKSPTALGTGIFKGTLSLVSHTTSGVFTFASLMSSQVATSVATLSLDDDWKARHARSQQGEKKRIYNITRKRDAVIIVVRPFRDIIGGVVGGVTGVLTEPYKGYKKKGGKGFVMGVASGLIGIPAKPIVGLADAFSHGTEFFRDVATGINLMEKRLEAVKRRRLPYTFGIDKRLTPYLYSDSRSLALLKEDRKEGTVEGTGLERGESIVWSECLKMEAGREVYVVATNMRILGFEVNKESGVGYSSYMFSKAKFCVRLDATGEEWGGGMYGGKGKTYGAARGIEDVGRELGIMVRLEISGHNGIALHIVEGPVKVLGLLSKGGGGGGGGAAATHGSYGTDTNQGFGEYLEKINLVGEDSKNIFEKLGVGRGGEGAGGGGGNSNGYATSFNIHTDGMGGGGGGKKAGRKGRKEEEIKVNVVSADHVHRNQLVRMHNCICCLLGDWKEVIREPGLGPEGTVNGITRFGDWEFHDPSEGAVGGAGGSIGGGRWRGGARAGAGGGGGGRGGGRAKEEIMELCDVLENASWGKIKMPEEGEEGYGQEEQWWQGEGKDGRRYKTILDCELRVAAADGGPSWLVARHARSMVVWKLSARALRDWGLSLHDDDDTVVATRRKLLGGEISLAEAEEVLRKHNDFVLRMQEEMERMNSMNDMDRERSESREEGGGREEENYAVQSDDEGGGGAPVERVEYGGEEDGGRDGSLRDSSLRDSSLSSMPPPQSPGSAAQSPFSALTEDGGGGPGSAPGSAAGSAAGSSVLHDRLARVEAMLAAVLSGDAGGGGPAGGRGSPVESDVSVLTSFDGGEAGEGEGAGAPD</sequence>
<feature type="compositionally biased region" description="Low complexity" evidence="2">
    <location>
        <begin position="1157"/>
        <end position="1167"/>
    </location>
</feature>
<comment type="similarity">
    <text evidence="1">Belongs to the VPS13 family.</text>
</comment>
<feature type="region of interest" description="Disordered" evidence="2">
    <location>
        <begin position="1081"/>
        <end position="1192"/>
    </location>
</feature>
<comment type="caution">
    <text evidence="3">The sequence shown here is derived from an EMBL/GenBank/DDBJ whole genome shotgun (WGS) entry which is preliminary data.</text>
</comment>
<accession>A0ABQ6MAR5</accession>